<dbReference type="STRING" id="8030.ENSSSAP00000052789"/>
<dbReference type="PROSITE" id="PS51450">
    <property type="entry name" value="LRR"/>
    <property type="match status" value="2"/>
</dbReference>
<dbReference type="SMART" id="SM00369">
    <property type="entry name" value="LRR_TYP"/>
    <property type="match status" value="5"/>
</dbReference>
<keyword evidence="5" id="KW-1185">Reference proteome</keyword>
<sequence>MKMASSQGGVGAVTALPNHHLSNGPHWNPGINQHQLHTARSLDRALEDAVCSGTLNLSGRKLRDYPGLCYDLTDTTQADLSKNRLTEIPPEVCLFAPLESLNLYHNCIKCIPETIINLQMLTYLNISRNLLSTLPKYLFSLPLKVLVVSNNKLVSIPEEIGKAKELMELDISCNEIQVLPPQVGRLQALRELNIRRNCLHMLPEELADLPLTRLDFSCNKITEIPPVYRRLRQLQHIILDNNPMQSPPAQICLKGKVHIFKYLNIQTCRLNKKPDSLDLPSLGKRCLPQPLTDSMEDFYPSKNHGPDSGIGSDNGDKRLSTTEPSDDDTISLHSQVSETARADALSLLSKMDSGKDQEPYDFIEPNPEEDNALSEGDGQQSVGPYISCIKELEKVLNKSHQSKDKETWKEESGSDKDQLAEEEEEEEEEELKEVLDLRKIAVQLLQQEQQNRRRSLICRAESLIHRRRVAGRAHRFLSHSGSSSSKQRSPSQAIRSASLDEGSSGTSVLSGQDPDFTDDDAAFSEPSSSCSFDGSLKSESDTEPKWPEVPPVLNQNEERRRNKYLRKDYLKNKCQSARRNSSGNDECEEVLRNADFSTTLTVFGLKPRSAFCRSSRQEPSDPSFTMRRKMEHLREEMEQVGLLRQNLESRLKVLLPDDVGAALMDGVVLCHLANHIRPRSVASIHVPSPAVPKLSMAKCRRNVENFLDACKKLGVPQDKLCLPHHILEERGLVKVGMTVQALLDLPASKPTQLSAV</sequence>
<dbReference type="Bgee" id="ENSSSAG00000051984">
    <property type="expression patterns" value="Expressed in pharyngeal gill and 23 other cell types or tissues"/>
</dbReference>
<feature type="compositionally biased region" description="Acidic residues" evidence="3">
    <location>
        <begin position="420"/>
        <end position="430"/>
    </location>
</feature>
<feature type="domain" description="Calponin-homology (CH)" evidence="4">
    <location>
        <begin position="633"/>
        <end position="746"/>
    </location>
</feature>
<evidence type="ECO:0000256" key="1">
    <source>
        <dbReference type="ARBA" id="ARBA00022614"/>
    </source>
</evidence>
<dbReference type="OMA" id="TMECEKS"/>
<dbReference type="RefSeq" id="XP_014051805.1">
    <property type="nucleotide sequence ID" value="XM_014196330.2"/>
</dbReference>
<dbReference type="KEGG" id="sasa:106603105"/>
<dbReference type="SUPFAM" id="SSF47576">
    <property type="entry name" value="Calponin-homology domain, CH-domain"/>
    <property type="match status" value="1"/>
</dbReference>
<dbReference type="InterPro" id="IPR001611">
    <property type="entry name" value="Leu-rich_rpt"/>
</dbReference>
<dbReference type="SMART" id="SM00033">
    <property type="entry name" value="CH"/>
    <property type="match status" value="1"/>
</dbReference>
<feature type="region of interest" description="Disordered" evidence="3">
    <location>
        <begin position="399"/>
        <end position="430"/>
    </location>
</feature>
<evidence type="ECO:0000259" key="4">
    <source>
        <dbReference type="PROSITE" id="PS50021"/>
    </source>
</evidence>
<feature type="compositionally biased region" description="Basic and acidic residues" evidence="3">
    <location>
        <begin position="399"/>
        <end position="419"/>
    </location>
</feature>
<dbReference type="PaxDb" id="8030-ENSSSAP00000052789"/>
<proteinExistence type="predicted"/>
<feature type="compositionally biased region" description="Polar residues" evidence="3">
    <location>
        <begin position="501"/>
        <end position="510"/>
    </location>
</feature>
<dbReference type="PROSITE" id="PS50021">
    <property type="entry name" value="CH"/>
    <property type="match status" value="1"/>
</dbReference>
<dbReference type="Proteomes" id="UP001652741">
    <property type="component" value="Chromosome ssa04"/>
</dbReference>
<reference evidence="6" key="1">
    <citation type="submission" date="2025-08" db="UniProtKB">
        <authorList>
            <consortium name="RefSeq"/>
        </authorList>
    </citation>
    <scope>IDENTIFICATION</scope>
</reference>
<dbReference type="Gene3D" id="1.10.418.10">
    <property type="entry name" value="Calponin-like domain"/>
    <property type="match status" value="1"/>
</dbReference>
<evidence type="ECO:0000256" key="3">
    <source>
        <dbReference type="SAM" id="MobiDB-lite"/>
    </source>
</evidence>
<feature type="compositionally biased region" description="Low complexity" evidence="3">
    <location>
        <begin position="478"/>
        <end position="491"/>
    </location>
</feature>
<dbReference type="InterPro" id="IPR032675">
    <property type="entry name" value="LRR_dom_sf"/>
</dbReference>
<keyword evidence="2" id="KW-0677">Repeat</keyword>
<dbReference type="SUPFAM" id="SSF52058">
    <property type="entry name" value="L domain-like"/>
    <property type="match status" value="1"/>
</dbReference>
<organism evidence="5 6">
    <name type="scientific">Salmo salar</name>
    <name type="common">Atlantic salmon</name>
    <dbReference type="NCBI Taxonomy" id="8030"/>
    <lineage>
        <taxon>Eukaryota</taxon>
        <taxon>Metazoa</taxon>
        <taxon>Chordata</taxon>
        <taxon>Craniata</taxon>
        <taxon>Vertebrata</taxon>
        <taxon>Euteleostomi</taxon>
        <taxon>Actinopterygii</taxon>
        <taxon>Neopterygii</taxon>
        <taxon>Teleostei</taxon>
        <taxon>Protacanthopterygii</taxon>
        <taxon>Salmoniformes</taxon>
        <taxon>Salmonidae</taxon>
        <taxon>Salmoninae</taxon>
        <taxon>Salmo</taxon>
    </lineage>
</organism>
<dbReference type="PANTHER" id="PTHR48051">
    <property type="match status" value="1"/>
</dbReference>
<keyword evidence="1" id="KW-0433">Leucine-rich repeat</keyword>
<feature type="region of interest" description="Disordered" evidence="3">
    <location>
        <begin position="474"/>
        <end position="561"/>
    </location>
</feature>
<dbReference type="InterPro" id="IPR003591">
    <property type="entry name" value="Leu-rich_rpt_typical-subtyp"/>
</dbReference>
<dbReference type="GO" id="GO:0005737">
    <property type="term" value="C:cytoplasm"/>
    <property type="evidence" value="ECO:0007669"/>
    <property type="project" value="TreeGrafter"/>
</dbReference>
<dbReference type="PANTHER" id="PTHR48051:SF14">
    <property type="entry name" value="LEUCINE-RICH REPEAT AND CALPONIN HOMOLOGY DOMAIN-CONTAINING PROTEIN 2 ISOFORM X1"/>
    <property type="match status" value="1"/>
</dbReference>
<feature type="compositionally biased region" description="Basic and acidic residues" evidence="3">
    <location>
        <begin position="536"/>
        <end position="546"/>
    </location>
</feature>
<feature type="region of interest" description="Disordered" evidence="3">
    <location>
        <begin position="352"/>
        <end position="382"/>
    </location>
</feature>
<dbReference type="InterPro" id="IPR001715">
    <property type="entry name" value="CH_dom"/>
</dbReference>
<name>A0A1S3RHL5_SALSA</name>
<protein>
    <submittedName>
        <fullName evidence="6">Leucine-rich repeat and calponin homology domain-containing protein 2 isoform X1</fullName>
    </submittedName>
</protein>
<dbReference type="InterPro" id="IPR050216">
    <property type="entry name" value="LRR_domain-containing"/>
</dbReference>
<dbReference type="CDD" id="cd21271">
    <property type="entry name" value="CH_LRCH2"/>
    <property type="match status" value="1"/>
</dbReference>
<evidence type="ECO:0000313" key="6">
    <source>
        <dbReference type="RefSeq" id="XP_014051805.1"/>
    </source>
</evidence>
<dbReference type="FunFam" id="1.10.418.10:FF:000021">
    <property type="entry name" value="Leucine-rich repeat and calponin homology domain-containing protein 1 isoform 3"/>
    <property type="match status" value="1"/>
</dbReference>
<feature type="region of interest" description="Disordered" evidence="3">
    <location>
        <begin position="293"/>
        <end position="332"/>
    </location>
</feature>
<dbReference type="AlphaFoldDB" id="A0A1S3RHL5"/>
<dbReference type="Gene3D" id="3.80.10.10">
    <property type="entry name" value="Ribonuclease Inhibitor"/>
    <property type="match status" value="2"/>
</dbReference>
<dbReference type="SMART" id="SM00364">
    <property type="entry name" value="LRR_BAC"/>
    <property type="match status" value="4"/>
</dbReference>
<accession>A0A1S3RHL5</accession>
<evidence type="ECO:0000313" key="5">
    <source>
        <dbReference type="Proteomes" id="UP001652741"/>
    </source>
</evidence>
<dbReference type="FunFam" id="3.80.10.10:FF:000007">
    <property type="entry name" value="Leucine-rich repeat and calponin homology domain-containing protein 1 isoform 3"/>
    <property type="match status" value="1"/>
</dbReference>
<dbReference type="OrthoDB" id="660555at2759"/>
<dbReference type="Pfam" id="PF00307">
    <property type="entry name" value="CH"/>
    <property type="match status" value="1"/>
</dbReference>
<dbReference type="InterPro" id="IPR036872">
    <property type="entry name" value="CH_dom_sf"/>
</dbReference>
<gene>
    <name evidence="6" type="primary">LOC106603105</name>
</gene>
<evidence type="ECO:0000256" key="2">
    <source>
        <dbReference type="ARBA" id="ARBA00022737"/>
    </source>
</evidence>
<dbReference type="GeneID" id="106603105"/>
<dbReference type="Pfam" id="PF13855">
    <property type="entry name" value="LRR_8"/>
    <property type="match status" value="2"/>
</dbReference>